<dbReference type="EC" id="3.4.21.-" evidence="7"/>
<dbReference type="CDD" id="cd06530">
    <property type="entry name" value="S26_SPase_I"/>
    <property type="match status" value="1"/>
</dbReference>
<dbReference type="PROSITE" id="PS00760">
    <property type="entry name" value="SPASE_I_2"/>
    <property type="match status" value="1"/>
</dbReference>
<evidence type="ECO:0000256" key="3">
    <source>
        <dbReference type="ARBA" id="ARBA00022801"/>
    </source>
</evidence>
<evidence type="ECO:0000256" key="4">
    <source>
        <dbReference type="ARBA" id="ARBA00023128"/>
    </source>
</evidence>
<dbReference type="InterPro" id="IPR036286">
    <property type="entry name" value="LexA/Signal_pep-like_sf"/>
</dbReference>
<keyword evidence="4 7" id="KW-0496">Mitochondrion</keyword>
<keyword evidence="10" id="KW-1185">Reference proteome</keyword>
<sequence>MSFTSRLGPKTRDLWWATKTFAKGAFLFHIVTTHIFSIGHTSGVSMVPTIPHSYNKRPWILYSCLHRRGRNIKVGDVITYTHPLFPHQRGCKRVIGMPGDFVSVVSAAREDEDLEKEDDEGDWANIKDRVVQVPEGHCWIAGDNLEWSRDSRLFGPLPLGLVKAKVLAVISPWENAKWLGHEQVVVEYQGKAKEWVNGT</sequence>
<reference evidence="9 10" key="1">
    <citation type="journal article" date="2016" name="Sci. Rep.">
        <title>Draft genome sequencing and secretome analysis of fungal phytopathogen Ascochyta rabiei provides insight into the necrotrophic effector repertoire.</title>
        <authorList>
            <person name="Verma S."/>
            <person name="Gazara R.K."/>
            <person name="Nizam S."/>
            <person name="Parween S."/>
            <person name="Chattopadhyay D."/>
            <person name="Verma P.K."/>
        </authorList>
    </citation>
    <scope>NUCLEOTIDE SEQUENCE [LARGE SCALE GENOMIC DNA]</scope>
    <source>
        <strain evidence="9 10">ArDII</strain>
    </source>
</reference>
<keyword evidence="2 7" id="KW-0999">Mitochondrion inner membrane</keyword>
<gene>
    <name evidence="9" type="ORF">ST47_g6816</name>
</gene>
<evidence type="ECO:0000256" key="7">
    <source>
        <dbReference type="RuleBase" id="RU362041"/>
    </source>
</evidence>
<dbReference type="PANTHER" id="PTHR12383">
    <property type="entry name" value="PROTEASE FAMILY S26 MITOCHONDRIAL INNER MEMBRANE PROTEASE-RELATED"/>
    <property type="match status" value="1"/>
</dbReference>
<dbReference type="InterPro" id="IPR019533">
    <property type="entry name" value="Peptidase_S26"/>
</dbReference>
<dbReference type="PRINTS" id="PR00727">
    <property type="entry name" value="LEADERPTASE"/>
</dbReference>
<dbReference type="GO" id="GO:0006465">
    <property type="term" value="P:signal peptide processing"/>
    <property type="evidence" value="ECO:0007669"/>
    <property type="project" value="InterPro"/>
</dbReference>
<evidence type="ECO:0000259" key="8">
    <source>
        <dbReference type="Pfam" id="PF10502"/>
    </source>
</evidence>
<comment type="similarity">
    <text evidence="6">Belongs to the peptidase S26 family. IMP1 subfamily.</text>
</comment>
<evidence type="ECO:0000313" key="10">
    <source>
        <dbReference type="Proteomes" id="UP000076837"/>
    </source>
</evidence>
<dbReference type="AlphaFoldDB" id="A0A163BXV8"/>
<keyword evidence="3 7" id="KW-0378">Hydrolase</keyword>
<dbReference type="GO" id="GO:0004252">
    <property type="term" value="F:serine-type endopeptidase activity"/>
    <property type="evidence" value="ECO:0007669"/>
    <property type="project" value="InterPro"/>
</dbReference>
<evidence type="ECO:0000256" key="1">
    <source>
        <dbReference type="ARBA" id="ARBA00004273"/>
    </source>
</evidence>
<proteinExistence type="inferred from homology"/>
<name>A0A163BXV8_DIDRA</name>
<comment type="caution">
    <text evidence="9">The sequence shown here is derived from an EMBL/GenBank/DDBJ whole genome shotgun (WGS) entry which is preliminary data.</text>
</comment>
<dbReference type="SUPFAM" id="SSF51306">
    <property type="entry name" value="LexA/Signal peptidase"/>
    <property type="match status" value="1"/>
</dbReference>
<dbReference type="InterPro" id="IPR019757">
    <property type="entry name" value="Pept_S26A_signal_pept_1_Lys-AS"/>
</dbReference>
<protein>
    <recommendedName>
        <fullName evidence="7">Mitochondrial inner membrane protease subunit</fullName>
        <ecNumber evidence="7">3.4.21.-</ecNumber>
    </recommendedName>
</protein>
<dbReference type="Pfam" id="PF10502">
    <property type="entry name" value="Peptidase_S26"/>
    <property type="match status" value="1"/>
</dbReference>
<dbReference type="Proteomes" id="UP000076837">
    <property type="component" value="Unassembled WGS sequence"/>
</dbReference>
<evidence type="ECO:0000313" key="9">
    <source>
        <dbReference type="EMBL" id="KZM22078.1"/>
    </source>
</evidence>
<dbReference type="GO" id="GO:0042720">
    <property type="term" value="C:mitochondrial inner membrane peptidase complex"/>
    <property type="evidence" value="ECO:0007669"/>
    <property type="project" value="TreeGrafter"/>
</dbReference>
<accession>A0A163BXV8</accession>
<dbReference type="STRING" id="5454.A0A163BXV8"/>
<dbReference type="EMBL" id="JYNV01000225">
    <property type="protein sequence ID" value="KZM22078.1"/>
    <property type="molecule type" value="Genomic_DNA"/>
</dbReference>
<dbReference type="OrthoDB" id="308440at2759"/>
<keyword evidence="5" id="KW-0472">Membrane</keyword>
<evidence type="ECO:0000256" key="5">
    <source>
        <dbReference type="ARBA" id="ARBA00023136"/>
    </source>
</evidence>
<dbReference type="Gene3D" id="2.10.109.10">
    <property type="entry name" value="Umud Fragment, subunit A"/>
    <property type="match status" value="1"/>
</dbReference>
<evidence type="ECO:0000256" key="2">
    <source>
        <dbReference type="ARBA" id="ARBA00022792"/>
    </source>
</evidence>
<keyword evidence="7" id="KW-0645">Protease</keyword>
<dbReference type="NCBIfam" id="TIGR02227">
    <property type="entry name" value="sigpep_I_bact"/>
    <property type="match status" value="1"/>
</dbReference>
<dbReference type="PANTHER" id="PTHR12383:SF16">
    <property type="entry name" value="MITOCHONDRIAL INNER MEMBRANE PROTEASE SUBUNIT 1"/>
    <property type="match status" value="1"/>
</dbReference>
<organism evidence="9 10">
    <name type="scientific">Didymella rabiei</name>
    <name type="common">Chickpea ascochyta blight fungus</name>
    <name type="synonym">Mycosphaerella rabiei</name>
    <dbReference type="NCBI Taxonomy" id="5454"/>
    <lineage>
        <taxon>Eukaryota</taxon>
        <taxon>Fungi</taxon>
        <taxon>Dikarya</taxon>
        <taxon>Ascomycota</taxon>
        <taxon>Pezizomycotina</taxon>
        <taxon>Dothideomycetes</taxon>
        <taxon>Pleosporomycetidae</taxon>
        <taxon>Pleosporales</taxon>
        <taxon>Pleosporineae</taxon>
        <taxon>Didymellaceae</taxon>
        <taxon>Ascochyta</taxon>
    </lineage>
</organism>
<dbReference type="InterPro" id="IPR000223">
    <property type="entry name" value="Pept_S26A_signal_pept_1"/>
</dbReference>
<dbReference type="GO" id="GO:0006627">
    <property type="term" value="P:protein processing involved in protein targeting to mitochondrion"/>
    <property type="evidence" value="ECO:0007669"/>
    <property type="project" value="TreeGrafter"/>
</dbReference>
<dbReference type="InterPro" id="IPR052064">
    <property type="entry name" value="Mito_IMP1_subunit"/>
</dbReference>
<evidence type="ECO:0000256" key="6">
    <source>
        <dbReference type="ARBA" id="ARBA00038445"/>
    </source>
</evidence>
<feature type="domain" description="Peptidase S26" evidence="8">
    <location>
        <begin position="25"/>
        <end position="168"/>
    </location>
</feature>
<dbReference type="FunFam" id="2.10.109.10:FF:000015">
    <property type="entry name" value="Mitochondrial inner membrane protease subunit 1"/>
    <property type="match status" value="1"/>
</dbReference>
<comment type="subcellular location">
    <subcellularLocation>
        <location evidence="1 7">Mitochondrion inner membrane</location>
    </subcellularLocation>
</comment>